<dbReference type="EMBL" id="SMKW01000007">
    <property type="protein sequence ID" value="TDD54037.1"/>
    <property type="molecule type" value="Genomic_DNA"/>
</dbReference>
<sequence length="113" mass="12028">MMGFATISPVVGLYAVVLVGATIAGPRWVWALPVCLAGQCLLLALYAELSSEFPISGGAYQWTRRLLGPSYAWLTGCIGHIRLGRPGTALNFGAVTCNRPTWTGRCPTTRTTG</sequence>
<dbReference type="OrthoDB" id="8274074at2"/>
<evidence type="ECO:0000256" key="1">
    <source>
        <dbReference type="ARBA" id="ARBA00004141"/>
    </source>
</evidence>
<dbReference type="GO" id="GO:0016020">
    <property type="term" value="C:membrane"/>
    <property type="evidence" value="ECO:0007669"/>
    <property type="project" value="UniProtKB-SubCell"/>
</dbReference>
<accession>A0A4V2YNH7</accession>
<evidence type="ECO:0000256" key="3">
    <source>
        <dbReference type="ARBA" id="ARBA00022989"/>
    </source>
</evidence>
<name>A0A4V2YNH7_9PSEU</name>
<evidence type="ECO:0000313" key="6">
    <source>
        <dbReference type="Proteomes" id="UP000294947"/>
    </source>
</evidence>
<dbReference type="AlphaFoldDB" id="A0A4V2YNH7"/>
<keyword evidence="2" id="KW-0812">Transmembrane</keyword>
<evidence type="ECO:0000256" key="4">
    <source>
        <dbReference type="ARBA" id="ARBA00023136"/>
    </source>
</evidence>
<dbReference type="Proteomes" id="UP000294947">
    <property type="component" value="Unassembled WGS sequence"/>
</dbReference>
<dbReference type="Pfam" id="PF13520">
    <property type="entry name" value="AA_permease_2"/>
    <property type="match status" value="1"/>
</dbReference>
<comment type="caution">
    <text evidence="5">The sequence shown here is derived from an EMBL/GenBank/DDBJ whole genome shotgun (WGS) entry which is preliminary data.</text>
</comment>
<dbReference type="GO" id="GO:0022857">
    <property type="term" value="F:transmembrane transporter activity"/>
    <property type="evidence" value="ECO:0007669"/>
    <property type="project" value="InterPro"/>
</dbReference>
<keyword evidence="4" id="KW-0472">Membrane</keyword>
<organism evidence="5 6">
    <name type="scientific">Saccharopolyspora elongata</name>
    <dbReference type="NCBI Taxonomy" id="2530387"/>
    <lineage>
        <taxon>Bacteria</taxon>
        <taxon>Bacillati</taxon>
        <taxon>Actinomycetota</taxon>
        <taxon>Actinomycetes</taxon>
        <taxon>Pseudonocardiales</taxon>
        <taxon>Pseudonocardiaceae</taxon>
        <taxon>Saccharopolyspora</taxon>
    </lineage>
</organism>
<reference evidence="5 6" key="1">
    <citation type="submission" date="2019-03" db="EMBL/GenBank/DDBJ databases">
        <title>Draft genome sequences of novel Actinobacteria.</title>
        <authorList>
            <person name="Sahin N."/>
            <person name="Ay H."/>
            <person name="Saygin H."/>
        </authorList>
    </citation>
    <scope>NUCLEOTIDE SEQUENCE [LARGE SCALE GENOMIC DNA]</scope>
    <source>
        <strain evidence="5 6">7K502</strain>
    </source>
</reference>
<gene>
    <name evidence="5" type="ORF">E1288_07755</name>
</gene>
<protein>
    <submittedName>
        <fullName evidence="5">Amino acid permease</fullName>
    </submittedName>
</protein>
<evidence type="ECO:0000256" key="2">
    <source>
        <dbReference type="ARBA" id="ARBA00022692"/>
    </source>
</evidence>
<dbReference type="InterPro" id="IPR002293">
    <property type="entry name" value="AA/rel_permease1"/>
</dbReference>
<proteinExistence type="predicted"/>
<keyword evidence="3" id="KW-1133">Transmembrane helix</keyword>
<evidence type="ECO:0000313" key="5">
    <source>
        <dbReference type="EMBL" id="TDD54037.1"/>
    </source>
</evidence>
<dbReference type="Gene3D" id="1.20.1740.10">
    <property type="entry name" value="Amino acid/polyamine transporter I"/>
    <property type="match status" value="1"/>
</dbReference>
<keyword evidence="6" id="KW-1185">Reference proteome</keyword>
<comment type="subcellular location">
    <subcellularLocation>
        <location evidence="1">Membrane</location>
        <topology evidence="1">Multi-pass membrane protein</topology>
    </subcellularLocation>
</comment>